<name>A0AAW2VZA5_9LAMI</name>
<dbReference type="AlphaFoldDB" id="A0AAW2VZA5"/>
<evidence type="ECO:0000313" key="1">
    <source>
        <dbReference type="EMBL" id="KAL0433196.1"/>
    </source>
</evidence>
<gene>
    <name evidence="1" type="ORF">Slati_2653900</name>
</gene>
<dbReference type="EMBL" id="JACGWN010000009">
    <property type="protein sequence ID" value="KAL0433196.1"/>
    <property type="molecule type" value="Genomic_DNA"/>
</dbReference>
<comment type="caution">
    <text evidence="1">The sequence shown here is derived from an EMBL/GenBank/DDBJ whole genome shotgun (WGS) entry which is preliminary data.</text>
</comment>
<reference evidence="1" key="2">
    <citation type="journal article" date="2024" name="Plant">
        <title>Genomic evolution and insights into agronomic trait innovations of Sesamum species.</title>
        <authorList>
            <person name="Miao H."/>
            <person name="Wang L."/>
            <person name="Qu L."/>
            <person name="Liu H."/>
            <person name="Sun Y."/>
            <person name="Le M."/>
            <person name="Wang Q."/>
            <person name="Wei S."/>
            <person name="Zheng Y."/>
            <person name="Lin W."/>
            <person name="Duan Y."/>
            <person name="Cao H."/>
            <person name="Xiong S."/>
            <person name="Wang X."/>
            <person name="Wei L."/>
            <person name="Li C."/>
            <person name="Ma Q."/>
            <person name="Ju M."/>
            <person name="Zhao R."/>
            <person name="Li G."/>
            <person name="Mu C."/>
            <person name="Tian Q."/>
            <person name="Mei H."/>
            <person name="Zhang T."/>
            <person name="Gao T."/>
            <person name="Zhang H."/>
        </authorList>
    </citation>
    <scope>NUCLEOTIDE SEQUENCE</scope>
    <source>
        <strain evidence="1">KEN1</strain>
    </source>
</reference>
<reference evidence="1" key="1">
    <citation type="submission" date="2020-06" db="EMBL/GenBank/DDBJ databases">
        <authorList>
            <person name="Li T."/>
            <person name="Hu X."/>
            <person name="Zhang T."/>
            <person name="Song X."/>
            <person name="Zhang H."/>
            <person name="Dai N."/>
            <person name="Sheng W."/>
            <person name="Hou X."/>
            <person name="Wei L."/>
        </authorList>
    </citation>
    <scope>NUCLEOTIDE SEQUENCE</scope>
    <source>
        <strain evidence="1">KEN1</strain>
        <tissue evidence="1">Leaf</tissue>
    </source>
</reference>
<sequence>MGGEDHFSYVLGILCQVVVKHGGKVMGAEDPNRGGGMWVGVAGLGQPRAAMHRLELGAEPLLQLKAA</sequence>
<organism evidence="1">
    <name type="scientific">Sesamum latifolium</name>
    <dbReference type="NCBI Taxonomy" id="2727402"/>
    <lineage>
        <taxon>Eukaryota</taxon>
        <taxon>Viridiplantae</taxon>
        <taxon>Streptophyta</taxon>
        <taxon>Embryophyta</taxon>
        <taxon>Tracheophyta</taxon>
        <taxon>Spermatophyta</taxon>
        <taxon>Magnoliopsida</taxon>
        <taxon>eudicotyledons</taxon>
        <taxon>Gunneridae</taxon>
        <taxon>Pentapetalae</taxon>
        <taxon>asterids</taxon>
        <taxon>lamiids</taxon>
        <taxon>Lamiales</taxon>
        <taxon>Pedaliaceae</taxon>
        <taxon>Sesamum</taxon>
    </lineage>
</organism>
<proteinExistence type="predicted"/>
<protein>
    <submittedName>
        <fullName evidence="1">Uncharacterized protein</fullName>
    </submittedName>
</protein>
<accession>A0AAW2VZA5</accession>